<name>A0A6J6RSM8_9ZZZZ</name>
<dbReference type="Pfam" id="PF13561">
    <property type="entry name" value="adh_short_C2"/>
    <property type="match status" value="1"/>
</dbReference>
<evidence type="ECO:0000313" key="5">
    <source>
        <dbReference type="EMBL" id="CAB4835919.1"/>
    </source>
</evidence>
<dbReference type="SMART" id="SM00822">
    <property type="entry name" value="PKS_KR"/>
    <property type="match status" value="1"/>
</dbReference>
<feature type="domain" description="Ketoreductase" evidence="3">
    <location>
        <begin position="13"/>
        <end position="198"/>
    </location>
</feature>
<evidence type="ECO:0000259" key="3">
    <source>
        <dbReference type="SMART" id="SM00822"/>
    </source>
</evidence>
<dbReference type="EMBL" id="CAFABA010000151">
    <property type="protein sequence ID" value="CAB4835919.1"/>
    <property type="molecule type" value="Genomic_DNA"/>
</dbReference>
<dbReference type="InterPro" id="IPR036291">
    <property type="entry name" value="NAD(P)-bd_dom_sf"/>
</dbReference>
<organism evidence="4">
    <name type="scientific">freshwater metagenome</name>
    <dbReference type="NCBI Taxonomy" id="449393"/>
    <lineage>
        <taxon>unclassified sequences</taxon>
        <taxon>metagenomes</taxon>
        <taxon>ecological metagenomes</taxon>
    </lineage>
</organism>
<dbReference type="AlphaFoldDB" id="A0A6J6RSM8"/>
<protein>
    <submittedName>
        <fullName evidence="4">Unannotated protein</fullName>
    </submittedName>
</protein>
<accession>A0A6J6RSM8</accession>
<dbReference type="GO" id="GO:0016616">
    <property type="term" value="F:oxidoreductase activity, acting on the CH-OH group of donors, NAD or NADP as acceptor"/>
    <property type="evidence" value="ECO:0007669"/>
    <property type="project" value="UniProtKB-ARBA"/>
</dbReference>
<dbReference type="InterPro" id="IPR057326">
    <property type="entry name" value="KR_dom"/>
</dbReference>
<evidence type="ECO:0000256" key="2">
    <source>
        <dbReference type="ARBA" id="ARBA00023002"/>
    </source>
</evidence>
<dbReference type="EMBL" id="CAEZYR010000002">
    <property type="protein sequence ID" value="CAB4725492.1"/>
    <property type="molecule type" value="Genomic_DNA"/>
</dbReference>
<dbReference type="PANTHER" id="PTHR42760:SF133">
    <property type="entry name" value="3-OXOACYL-[ACYL-CARRIER-PROTEIN] REDUCTASE"/>
    <property type="match status" value="1"/>
</dbReference>
<comment type="similarity">
    <text evidence="1">Belongs to the short-chain dehydrogenases/reductases (SDR) family.</text>
</comment>
<sequence length="263" mass="27624">MRHEAPYGDLRERTVVVTGGNGGIGLGLAVGVGRAGAEVAIWGRSEAKNRIAVESLEEMGIVAHAIVCDVSNESSVVDAMTATLSRFERVDAMFANAGTAGNESAFVDLSLDDWHAVMRVDVDGVFLSLRAAARHMGERGGGGALVGVSSIVSRFGAARRAHYGAAKPAVEGLMRSLAVELAPLRIRCNTLCPGWADTAMTGPGGAFGAADYERFRKATVQRTPVRRWADAEDFNAVAAFLADPTLLFHTGDSVVVDGGYTIC</sequence>
<evidence type="ECO:0000313" key="6">
    <source>
        <dbReference type="EMBL" id="CAB4919150.1"/>
    </source>
</evidence>
<dbReference type="PRINTS" id="PR00080">
    <property type="entry name" value="SDRFAMILY"/>
</dbReference>
<proteinExistence type="inferred from homology"/>
<dbReference type="SUPFAM" id="SSF51735">
    <property type="entry name" value="NAD(P)-binding Rossmann-fold domains"/>
    <property type="match status" value="1"/>
</dbReference>
<dbReference type="FunFam" id="3.40.50.720:FF:000084">
    <property type="entry name" value="Short-chain dehydrogenase reductase"/>
    <property type="match status" value="1"/>
</dbReference>
<dbReference type="Gene3D" id="3.40.50.720">
    <property type="entry name" value="NAD(P)-binding Rossmann-like Domain"/>
    <property type="match status" value="1"/>
</dbReference>
<gene>
    <name evidence="4" type="ORF">UFOPK2754_00111</name>
    <name evidence="5" type="ORF">UFOPK3139_02688</name>
    <name evidence="6" type="ORF">UFOPK3543_01980</name>
</gene>
<dbReference type="PRINTS" id="PR00081">
    <property type="entry name" value="GDHRDH"/>
</dbReference>
<evidence type="ECO:0000313" key="4">
    <source>
        <dbReference type="EMBL" id="CAB4725492.1"/>
    </source>
</evidence>
<dbReference type="InterPro" id="IPR002347">
    <property type="entry name" value="SDR_fam"/>
</dbReference>
<dbReference type="EMBL" id="CAFBMH010000082">
    <property type="protein sequence ID" value="CAB4919150.1"/>
    <property type="molecule type" value="Genomic_DNA"/>
</dbReference>
<dbReference type="PANTHER" id="PTHR42760">
    <property type="entry name" value="SHORT-CHAIN DEHYDROGENASES/REDUCTASES FAMILY MEMBER"/>
    <property type="match status" value="1"/>
</dbReference>
<dbReference type="CDD" id="cd05233">
    <property type="entry name" value="SDR_c"/>
    <property type="match status" value="1"/>
</dbReference>
<evidence type="ECO:0000256" key="1">
    <source>
        <dbReference type="ARBA" id="ARBA00006484"/>
    </source>
</evidence>
<reference evidence="4" key="1">
    <citation type="submission" date="2020-05" db="EMBL/GenBank/DDBJ databases">
        <authorList>
            <person name="Chiriac C."/>
            <person name="Salcher M."/>
            <person name="Ghai R."/>
            <person name="Kavagutti S V."/>
        </authorList>
    </citation>
    <scope>NUCLEOTIDE SEQUENCE</scope>
</reference>
<keyword evidence="2" id="KW-0560">Oxidoreductase</keyword>